<reference evidence="2" key="1">
    <citation type="submission" date="2016-06" db="UniProtKB">
        <authorList>
            <consortium name="WormBaseParasite"/>
        </authorList>
    </citation>
    <scope>IDENTIFICATION</scope>
</reference>
<feature type="region of interest" description="Disordered" evidence="1">
    <location>
        <begin position="108"/>
        <end position="135"/>
    </location>
</feature>
<organism evidence="2">
    <name type="scientific">Gongylonema pulchrum</name>
    <dbReference type="NCBI Taxonomy" id="637853"/>
    <lineage>
        <taxon>Eukaryota</taxon>
        <taxon>Metazoa</taxon>
        <taxon>Ecdysozoa</taxon>
        <taxon>Nematoda</taxon>
        <taxon>Chromadorea</taxon>
        <taxon>Rhabditida</taxon>
        <taxon>Spirurina</taxon>
        <taxon>Spiruromorpha</taxon>
        <taxon>Spiruroidea</taxon>
        <taxon>Gongylonematidae</taxon>
        <taxon>Gongylonema</taxon>
    </lineage>
</organism>
<evidence type="ECO:0000313" key="2">
    <source>
        <dbReference type="WBParaSite" id="GPUH_0000576301-mRNA-1"/>
    </source>
</evidence>
<proteinExistence type="predicted"/>
<dbReference type="WBParaSite" id="GPUH_0000576301-mRNA-1">
    <property type="protein sequence ID" value="GPUH_0000576301-mRNA-1"/>
    <property type="gene ID" value="GPUH_0000576301"/>
</dbReference>
<accession>A0A183DAL4</accession>
<name>A0A183DAL4_9BILA</name>
<feature type="region of interest" description="Disordered" evidence="1">
    <location>
        <begin position="214"/>
        <end position="237"/>
    </location>
</feature>
<feature type="region of interest" description="Disordered" evidence="1">
    <location>
        <begin position="32"/>
        <end position="65"/>
    </location>
</feature>
<protein>
    <submittedName>
        <fullName evidence="2">Transcription factor</fullName>
    </submittedName>
</protein>
<dbReference type="AlphaFoldDB" id="A0A183DAL4"/>
<sequence>LQAREDADTARICAKQFAPEFKQPGTEVLRMHMKQQYSGGTASTANHVSFDSPPASKGSHESRDLSDEVVILNAPSLPGSTPAGSYPMQNPAVAGNLYQQYGSSVPPQLMANPETAYRQQQQQQQPVNAGDYQGASGYQVANPSLAYSQQQLQGVTAATGYPGPQQSALGPNYYQALPSVSSSYNQATGYTTGAPLPASGPNLPVIQASSSSYLPNAVPHSAGVPHQYHQQQHHHHHLLASHYPVPGTTTVSDRQAVIIHPEPSSLQDQQPSGASAIPSDQQQYFADSYESPQSTASRNLLQVVSCCCKRFFY</sequence>
<feature type="compositionally biased region" description="Polar residues" evidence="1">
    <location>
        <begin position="35"/>
        <end position="49"/>
    </location>
</feature>
<evidence type="ECO:0000256" key="1">
    <source>
        <dbReference type="SAM" id="MobiDB-lite"/>
    </source>
</evidence>